<evidence type="ECO:0008006" key="3">
    <source>
        <dbReference type="Google" id="ProtNLM"/>
    </source>
</evidence>
<dbReference type="AlphaFoldDB" id="A0A397JCA2"/>
<accession>A0A397JCA2</accession>
<evidence type="ECO:0000313" key="2">
    <source>
        <dbReference type="Proteomes" id="UP000266861"/>
    </source>
</evidence>
<organism evidence="1 2">
    <name type="scientific">Diversispora epigaea</name>
    <dbReference type="NCBI Taxonomy" id="1348612"/>
    <lineage>
        <taxon>Eukaryota</taxon>
        <taxon>Fungi</taxon>
        <taxon>Fungi incertae sedis</taxon>
        <taxon>Mucoromycota</taxon>
        <taxon>Glomeromycotina</taxon>
        <taxon>Glomeromycetes</taxon>
        <taxon>Diversisporales</taxon>
        <taxon>Diversisporaceae</taxon>
        <taxon>Diversispora</taxon>
    </lineage>
</organism>
<gene>
    <name evidence="1" type="ORF">Glove_103g217</name>
</gene>
<comment type="caution">
    <text evidence="1">The sequence shown here is derived from an EMBL/GenBank/DDBJ whole genome shotgun (WGS) entry which is preliminary data.</text>
</comment>
<dbReference type="OrthoDB" id="2419903at2759"/>
<protein>
    <recommendedName>
        <fullName evidence="3">PARP catalytic domain-containing protein</fullName>
    </recommendedName>
</protein>
<dbReference type="Proteomes" id="UP000266861">
    <property type="component" value="Unassembled WGS sequence"/>
</dbReference>
<dbReference type="Gene3D" id="3.90.228.10">
    <property type="match status" value="1"/>
</dbReference>
<evidence type="ECO:0000313" key="1">
    <source>
        <dbReference type="EMBL" id="RHZ82814.1"/>
    </source>
</evidence>
<proteinExistence type="predicted"/>
<sequence length="301" mass="33829">MRVCSQLNCNKPVYIESNGHTHPFCGKTCAGLARLAAVNTIGKCSSNFCCRPKYKDDSGNIYDYCGRTCAIKSSAIALEKENQSPRNVSEEQNLCKTKCSRTDCSKKRYIDPNNPTKFFSFCNRKCYWTEINSLTTTKITLVSKKDLDYDRISEGFMKVLPNIQIQAILRLQMAKQIVEAHLEFRKKKKYVHQMYHGTSASCNIKNLIKNQTLQCNSLGVGVGGIKACGICGILREGNSTKHSNYNGQMWFARQPSISIQYTSGEYKGIFCVDVATDDNNNNYTIIDSNAASLARFLVIFK</sequence>
<keyword evidence="2" id="KW-1185">Reference proteome</keyword>
<dbReference type="EMBL" id="PQFF01000096">
    <property type="protein sequence ID" value="RHZ82814.1"/>
    <property type="molecule type" value="Genomic_DNA"/>
</dbReference>
<name>A0A397JCA2_9GLOM</name>
<reference evidence="1 2" key="1">
    <citation type="submission" date="2018-08" db="EMBL/GenBank/DDBJ databases">
        <title>Genome and evolution of the arbuscular mycorrhizal fungus Diversispora epigaea (formerly Glomus versiforme) and its bacterial endosymbionts.</title>
        <authorList>
            <person name="Sun X."/>
            <person name="Fei Z."/>
            <person name="Harrison M."/>
        </authorList>
    </citation>
    <scope>NUCLEOTIDE SEQUENCE [LARGE SCALE GENOMIC DNA]</scope>
    <source>
        <strain evidence="1 2">IT104</strain>
    </source>
</reference>